<gene>
    <name evidence="1" type="ORF">g.162089</name>
</gene>
<reference evidence="1" key="1">
    <citation type="submission" date="2018-04" db="EMBL/GenBank/DDBJ databases">
        <title>Transcriptome assembly of Sipha flava.</title>
        <authorList>
            <person name="Scully E.D."/>
            <person name="Geib S.M."/>
            <person name="Palmer N.A."/>
            <person name="Koch K."/>
            <person name="Bradshaw J."/>
            <person name="Heng-Moss T."/>
            <person name="Sarath G."/>
        </authorList>
    </citation>
    <scope>NUCLEOTIDE SEQUENCE</scope>
</reference>
<sequence>MDYSSSSDIDSDWEKKLEEMAVAIFLNKSTSNRKLWVHPINAERKEKGVFFKPISSVKKRSRKVSSVLLNVTGAVHLHDLIKDFIKKQNTQFWEAIPSEQRLAVCLR</sequence>
<dbReference type="EMBL" id="GGMS01014095">
    <property type="protein sequence ID" value="MBY83298.1"/>
    <property type="molecule type" value="Transcribed_RNA"/>
</dbReference>
<name>A0A2S2QZW2_9HEMI</name>
<protein>
    <submittedName>
        <fullName evidence="1">Uncharacterized protein</fullName>
    </submittedName>
</protein>
<accession>A0A2S2QZW2</accession>
<evidence type="ECO:0000313" key="1">
    <source>
        <dbReference type="EMBL" id="MBY83298.1"/>
    </source>
</evidence>
<organism evidence="1">
    <name type="scientific">Sipha flava</name>
    <name type="common">yellow sugarcane aphid</name>
    <dbReference type="NCBI Taxonomy" id="143950"/>
    <lineage>
        <taxon>Eukaryota</taxon>
        <taxon>Metazoa</taxon>
        <taxon>Ecdysozoa</taxon>
        <taxon>Arthropoda</taxon>
        <taxon>Hexapoda</taxon>
        <taxon>Insecta</taxon>
        <taxon>Pterygota</taxon>
        <taxon>Neoptera</taxon>
        <taxon>Paraneoptera</taxon>
        <taxon>Hemiptera</taxon>
        <taxon>Sternorrhyncha</taxon>
        <taxon>Aphidomorpha</taxon>
        <taxon>Aphidoidea</taxon>
        <taxon>Aphididae</taxon>
        <taxon>Sipha</taxon>
    </lineage>
</organism>
<proteinExistence type="predicted"/>
<dbReference type="AlphaFoldDB" id="A0A2S2QZW2"/>